<reference evidence="1" key="1">
    <citation type="journal article" date="2015" name="Nature">
        <title>Complex archaea that bridge the gap between prokaryotes and eukaryotes.</title>
        <authorList>
            <person name="Spang A."/>
            <person name="Saw J.H."/>
            <person name="Jorgensen S.L."/>
            <person name="Zaremba-Niedzwiedzka K."/>
            <person name="Martijn J."/>
            <person name="Lind A.E."/>
            <person name="van Eijk R."/>
            <person name="Schleper C."/>
            <person name="Guy L."/>
            <person name="Ettema T.J."/>
        </authorList>
    </citation>
    <scope>NUCLEOTIDE SEQUENCE</scope>
</reference>
<proteinExistence type="predicted"/>
<gene>
    <name evidence="1" type="ORF">LCGC14_1769780</name>
</gene>
<protein>
    <recommendedName>
        <fullName evidence="2">Roadblock/LAMTOR2 domain-containing protein</fullName>
    </recommendedName>
</protein>
<dbReference type="EMBL" id="LAZR01016579">
    <property type="protein sequence ID" value="KKM03898.1"/>
    <property type="molecule type" value="Genomic_DNA"/>
</dbReference>
<dbReference type="AlphaFoldDB" id="A0A0F9JYB3"/>
<comment type="caution">
    <text evidence="1">The sequence shown here is derived from an EMBL/GenBank/DDBJ whole genome shotgun (WGS) entry which is preliminary data.</text>
</comment>
<evidence type="ECO:0008006" key="2">
    <source>
        <dbReference type="Google" id="ProtNLM"/>
    </source>
</evidence>
<name>A0A0F9JYB3_9ZZZZ</name>
<accession>A0A0F9JYB3</accession>
<sequence>MTIAEIVTRLKEIIARGQVILVIDKNGDVSRDYGTLTDDEFTELRALSKETCNLLTEKYNEAEEQEKVNE</sequence>
<evidence type="ECO:0000313" key="1">
    <source>
        <dbReference type="EMBL" id="KKM03898.1"/>
    </source>
</evidence>
<organism evidence="1">
    <name type="scientific">marine sediment metagenome</name>
    <dbReference type="NCBI Taxonomy" id="412755"/>
    <lineage>
        <taxon>unclassified sequences</taxon>
        <taxon>metagenomes</taxon>
        <taxon>ecological metagenomes</taxon>
    </lineage>
</organism>